<dbReference type="EMBL" id="BJXK01000004">
    <property type="protein sequence ID" value="GEM79060.1"/>
    <property type="molecule type" value="Genomic_DNA"/>
</dbReference>
<protein>
    <submittedName>
        <fullName evidence="1">Uncharacterized protein</fullName>
    </submittedName>
</protein>
<evidence type="ECO:0000313" key="2">
    <source>
        <dbReference type="Proteomes" id="UP000321113"/>
    </source>
</evidence>
<sequence length="61" mass="7186">MIKAIKQALFAKNHNPLRSYYAQRLLSSKTPFELELMIHTQFLLSMYELEKGDQKKNKTSI</sequence>
<accession>A0A511QP16</accession>
<dbReference type="RefSeq" id="WP_119008514.1">
    <property type="nucleotide sequence ID" value="NZ_BJXK01000004.1"/>
</dbReference>
<keyword evidence="2" id="KW-1185">Reference proteome</keyword>
<dbReference type="Proteomes" id="UP000321113">
    <property type="component" value="Unassembled WGS sequence"/>
</dbReference>
<evidence type="ECO:0000313" key="1">
    <source>
        <dbReference type="EMBL" id="GEM79060.1"/>
    </source>
</evidence>
<organism evidence="1 2">
    <name type="scientific">Vibrio superstes NBRC 103154</name>
    <dbReference type="NCBI Taxonomy" id="1219062"/>
    <lineage>
        <taxon>Bacteria</taxon>
        <taxon>Pseudomonadati</taxon>
        <taxon>Pseudomonadota</taxon>
        <taxon>Gammaproteobacteria</taxon>
        <taxon>Vibrionales</taxon>
        <taxon>Vibrionaceae</taxon>
        <taxon>Vibrio</taxon>
    </lineage>
</organism>
<dbReference type="AlphaFoldDB" id="A0A511QP16"/>
<comment type="caution">
    <text evidence="1">The sequence shown here is derived from an EMBL/GenBank/DDBJ whole genome shotgun (WGS) entry which is preliminary data.</text>
</comment>
<name>A0A511QP16_9VIBR</name>
<proteinExistence type="predicted"/>
<gene>
    <name evidence="1" type="ORF">VSU01S_13050</name>
</gene>
<reference evidence="1 2" key="1">
    <citation type="submission" date="2019-07" db="EMBL/GenBank/DDBJ databases">
        <title>Whole genome shotgun sequence of Vibrio superstes NBRC 103154.</title>
        <authorList>
            <person name="Hosoyama A."/>
            <person name="Uohara A."/>
            <person name="Ohji S."/>
            <person name="Ichikawa N."/>
        </authorList>
    </citation>
    <scope>NUCLEOTIDE SEQUENCE [LARGE SCALE GENOMIC DNA]</scope>
    <source>
        <strain evidence="1 2">NBRC 103154</strain>
    </source>
</reference>